<feature type="non-terminal residue" evidence="2">
    <location>
        <position position="249"/>
    </location>
</feature>
<feature type="compositionally biased region" description="Low complexity" evidence="1">
    <location>
        <begin position="39"/>
        <end position="53"/>
    </location>
</feature>
<name>A0A6J4MK62_9ACTN</name>
<evidence type="ECO:0000256" key="1">
    <source>
        <dbReference type="SAM" id="MobiDB-lite"/>
    </source>
</evidence>
<dbReference type="AlphaFoldDB" id="A0A6J4MK62"/>
<organism evidence="2">
    <name type="scientific">uncultured Frankineae bacterium</name>
    <dbReference type="NCBI Taxonomy" id="437475"/>
    <lineage>
        <taxon>Bacteria</taxon>
        <taxon>Bacillati</taxon>
        <taxon>Actinomycetota</taxon>
        <taxon>Actinomycetes</taxon>
        <taxon>Frankiales</taxon>
        <taxon>environmental samples</taxon>
    </lineage>
</organism>
<evidence type="ECO:0000313" key="2">
    <source>
        <dbReference type="EMBL" id="CAA9361537.1"/>
    </source>
</evidence>
<gene>
    <name evidence="2" type="ORF">AVDCRST_MAG16-3087</name>
</gene>
<reference evidence="2" key="1">
    <citation type="submission" date="2020-02" db="EMBL/GenBank/DDBJ databases">
        <authorList>
            <person name="Meier V. D."/>
        </authorList>
    </citation>
    <scope>NUCLEOTIDE SEQUENCE</scope>
    <source>
        <strain evidence="2">AVDCRST_MAG16</strain>
    </source>
</reference>
<protein>
    <submittedName>
        <fullName evidence="2">Uncharacterized protein</fullName>
    </submittedName>
</protein>
<feature type="compositionally biased region" description="Basic and acidic residues" evidence="1">
    <location>
        <begin position="230"/>
        <end position="249"/>
    </location>
</feature>
<feature type="region of interest" description="Disordered" evidence="1">
    <location>
        <begin position="1"/>
        <end position="249"/>
    </location>
</feature>
<accession>A0A6J4MK62</accession>
<feature type="compositionally biased region" description="Low complexity" evidence="1">
    <location>
        <begin position="157"/>
        <end position="171"/>
    </location>
</feature>
<dbReference type="EMBL" id="CADCUE010000289">
    <property type="protein sequence ID" value="CAA9361537.1"/>
    <property type="molecule type" value="Genomic_DNA"/>
</dbReference>
<proteinExistence type="predicted"/>
<feature type="compositionally biased region" description="Low complexity" evidence="1">
    <location>
        <begin position="113"/>
        <end position="134"/>
    </location>
</feature>
<feature type="compositionally biased region" description="Basic and acidic residues" evidence="1">
    <location>
        <begin position="67"/>
        <end position="77"/>
    </location>
</feature>
<feature type="compositionally biased region" description="Basic and acidic residues" evidence="1">
    <location>
        <begin position="182"/>
        <end position="192"/>
    </location>
</feature>
<sequence>ERNDGSGAAARQRARRVDLAAPPSVAATSRTGGRPPRPGLVRRGSAGAEVAGPRRPRGARGGGVDRGGPDRAGRPLGERGPGPSRRRRARDADRGRRVRRRHGARAGSVVHRPAAPAGAAPAAGALPAAAGGDAVTSRRDAARDVRRPRRAGDGARPRPACARAAWPAGRPGPDGGAHRPRARGDGGRRPRDVPAVAGTRSRSPERPGPARGPGWPPRDARRTVAARRTARPDRRGPRSGRELFHARGM</sequence>
<feature type="compositionally biased region" description="Basic and acidic residues" evidence="1">
    <location>
        <begin position="136"/>
        <end position="156"/>
    </location>
</feature>
<feature type="non-terminal residue" evidence="2">
    <location>
        <position position="1"/>
    </location>
</feature>